<dbReference type="InterPro" id="IPR046538">
    <property type="entry name" value="DUF6603"/>
</dbReference>
<evidence type="ECO:0000313" key="2">
    <source>
        <dbReference type="EMBL" id="SCF02338.1"/>
    </source>
</evidence>
<dbReference type="Pfam" id="PF20248">
    <property type="entry name" value="DUF6603"/>
    <property type="match status" value="1"/>
</dbReference>
<dbReference type="Proteomes" id="UP000198242">
    <property type="component" value="Chromosome I"/>
</dbReference>
<name>A0A1C4X1L4_MICVI</name>
<dbReference type="RefSeq" id="WP_089006745.1">
    <property type="nucleotide sequence ID" value="NZ_LT607411.1"/>
</dbReference>
<protein>
    <recommendedName>
        <fullName evidence="1">DUF6603 domain-containing protein</fullName>
    </recommendedName>
</protein>
<evidence type="ECO:0000313" key="3">
    <source>
        <dbReference type="Proteomes" id="UP000198242"/>
    </source>
</evidence>
<evidence type="ECO:0000259" key="1">
    <source>
        <dbReference type="Pfam" id="PF20248"/>
    </source>
</evidence>
<dbReference type="OrthoDB" id="535891at2"/>
<sequence>MATNPGEELLALLRRRLVELLCGTADAVRADLLDGLAPQQPPWSGAAVREHLLVPIGSVPIADPVANAVLQLLAGTLTAAGTPSADAMVSVHGWDPDPAAHQRPRQIAYALRAPQPAGDLTLALVTSGDAGAPALELRASGAAGGTAVIPLTAGWSVAVAGQVLDELSVRFGVDGPPQVTGRPGDRITVTFARDAPPQPDVGSDPGPALRLGGVTASCSVTITTGGTAAFTAEVRTSGGSIGLAPGGAAAILPGIGPVPLELDFSVAPGQGVRVAGSTTLTATLPVEASFPGGSVGPLTVELSLGSDTLIGLRVTTTATVELPGIPVGFDLRGLGLDVPFVLGDAGRIGFDPARLLPAEPDGADVDLMLPIVSGAGTVRRTPSGDYEGALALAVTPMSAMAFGVLHLDPLSFLVVIGATFPPPGVQIGFGFAVTGIGGIVGVGRRLDSDAMSAAITSGTAGDLLFSTDPQATMPRVAGGLSSIFPAASGHVVLGPMFKVNWGGRIISACVALILELPEPVRITLLGKLEMTLPDPAAPLVDIRVTLLGHVDLAEPSVSVQASLAGSSIAGVALTGDLYYLTRGGSDPAFVLSAGGFHPAFVPPRGVPPLSRLGLDLSSSPGLHLGCQAYLAVTSNTIQFGARVDLVAEVAGCGLHGWLGFDVLIQFDPFHFVAQIAAGIAVEVLGETLAGISLALALEGPAPWRARGTGSVDLFLFSTSFDFDVTWGNPAPPPLATPDVAGILAAAFAAREAWTAHPPDLARFPLQLTAAARAALADGTVVHPGGEIVVRQKRVPLGVTIDRFEYVPVASQRWDVEAPTLAPGVPAQESAEVREEFAAAAYLALTADQQLSRPAFEQFRAGATLSSQGVEIGPARPVVLAWETCTIDDELAVPSDVVVSDLARAMIVAAAGQVDHPMWWQPRAERVTVVPPRYQPADTWSLGAAPDLGAAATATEAHEAVAAARAVDPDRRVAVVEAWEVSV</sequence>
<proteinExistence type="predicted"/>
<feature type="domain" description="DUF6603" evidence="1">
    <location>
        <begin position="295"/>
        <end position="847"/>
    </location>
</feature>
<dbReference type="EMBL" id="LT607411">
    <property type="protein sequence ID" value="SCF02338.1"/>
    <property type="molecule type" value="Genomic_DNA"/>
</dbReference>
<gene>
    <name evidence="2" type="ORF">GA0074695_2928</name>
</gene>
<dbReference type="AlphaFoldDB" id="A0A1C4X1L4"/>
<accession>A0A1C4X1L4</accession>
<reference evidence="3" key="1">
    <citation type="submission" date="2016-06" db="EMBL/GenBank/DDBJ databases">
        <authorList>
            <person name="Varghese N."/>
            <person name="Submissions Spin"/>
        </authorList>
    </citation>
    <scope>NUCLEOTIDE SEQUENCE [LARGE SCALE GENOMIC DNA]</scope>
    <source>
        <strain evidence="3">DSM 43909</strain>
    </source>
</reference>
<keyword evidence="3" id="KW-1185">Reference proteome</keyword>
<organism evidence="2 3">
    <name type="scientific">Micromonospora viridifaciens</name>
    <dbReference type="NCBI Taxonomy" id="1881"/>
    <lineage>
        <taxon>Bacteria</taxon>
        <taxon>Bacillati</taxon>
        <taxon>Actinomycetota</taxon>
        <taxon>Actinomycetes</taxon>
        <taxon>Micromonosporales</taxon>
        <taxon>Micromonosporaceae</taxon>
        <taxon>Micromonospora</taxon>
    </lineage>
</organism>